<feature type="transmembrane region" description="Helical" evidence="1">
    <location>
        <begin position="23"/>
        <end position="44"/>
    </location>
</feature>
<dbReference type="PANTHER" id="PTHR30383:SF5">
    <property type="entry name" value="SGNH HYDROLASE-TYPE ESTERASE DOMAIN-CONTAINING PROTEIN"/>
    <property type="match status" value="1"/>
</dbReference>
<gene>
    <name evidence="3" type="ORF">PCOR1329_LOCUS10573</name>
</gene>
<evidence type="ECO:0000256" key="1">
    <source>
        <dbReference type="SAM" id="Phobius"/>
    </source>
</evidence>
<evidence type="ECO:0000259" key="2">
    <source>
        <dbReference type="Pfam" id="PF13472"/>
    </source>
</evidence>
<keyword evidence="1" id="KW-0472">Membrane</keyword>
<proteinExistence type="predicted"/>
<dbReference type="InterPro" id="IPR013830">
    <property type="entry name" value="SGNH_hydro"/>
</dbReference>
<reference evidence="3" key="1">
    <citation type="submission" date="2023-10" db="EMBL/GenBank/DDBJ databases">
        <authorList>
            <person name="Chen Y."/>
            <person name="Shah S."/>
            <person name="Dougan E. K."/>
            <person name="Thang M."/>
            <person name="Chan C."/>
        </authorList>
    </citation>
    <scope>NUCLEOTIDE SEQUENCE [LARGE SCALE GENOMIC DNA]</scope>
</reference>
<protein>
    <recommendedName>
        <fullName evidence="2">SGNH hydrolase-type esterase domain-containing protein</fullName>
    </recommendedName>
</protein>
<keyword evidence="4" id="KW-1185">Reference proteome</keyword>
<dbReference type="Gene3D" id="3.40.50.1110">
    <property type="entry name" value="SGNH hydrolase"/>
    <property type="match status" value="1"/>
</dbReference>
<comment type="caution">
    <text evidence="3">The sequence shown here is derived from an EMBL/GenBank/DDBJ whole genome shotgun (WGS) entry which is preliminary data.</text>
</comment>
<dbReference type="Pfam" id="PF13472">
    <property type="entry name" value="Lipase_GDSL_2"/>
    <property type="match status" value="1"/>
</dbReference>
<dbReference type="EMBL" id="CAUYUJ010003002">
    <property type="protein sequence ID" value="CAK0803401.1"/>
    <property type="molecule type" value="Genomic_DNA"/>
</dbReference>
<feature type="domain" description="SGNH hydrolase-type esterase" evidence="2">
    <location>
        <begin position="345"/>
        <end position="515"/>
    </location>
</feature>
<dbReference type="Proteomes" id="UP001189429">
    <property type="component" value="Unassembled WGS sequence"/>
</dbReference>
<name>A0ABN9QI32_9DINO</name>
<evidence type="ECO:0000313" key="4">
    <source>
        <dbReference type="Proteomes" id="UP001189429"/>
    </source>
</evidence>
<sequence>MSLAAGAALVAWSINVPLLRAPIGLVVLVAWAICVFLFLATGLSRCPLQYMRMRSACVKGSLCTPIYKLIMECVLTGFVRPLSLPATVWGLMRRLLISVLTFVLDVPNIVCLLYPSQRLALDRGWGLLASHHHRIAALLKCVQLLVNLHVSVPSVTQVLPVGCYAGSDLQKVSGFINSLASSSGPRSVLTASSPTPPRVAVNSSFASDLDFETELCMFEELAARQSSSDLRADHLQDRRAGSTVFIRADIPPCGCPGAQIDWSSIPGYADLVFVEDSDGDQTKANNGDKLKSHDKDKEFFTMFVGSVAFEAMSGAADPPPELQPTSADAAPLGAGGGAHGGAICCFGDSLTVGVRGDPPSNSASESYPKFLEELLRGAGYDFTVHNAGNWGDTTGHMAVRLPKVLSQLAGQGVRVDFVLVLGGTNDVLRGEGGGPHGILARLRHLHGVASAAPSSPAVGVVTVPPARGLGQRDRTRLEVNRGLRSLCQQPRRFLVDLEALDVGLSKDGVHYTAEGCAEMASRAFRALQPMLPAPAPPAAAAVGEE</sequence>
<dbReference type="InterPro" id="IPR051532">
    <property type="entry name" value="Ester_Hydrolysis_Enzymes"/>
</dbReference>
<accession>A0ABN9QI32</accession>
<dbReference type="SUPFAM" id="SSF52266">
    <property type="entry name" value="SGNH hydrolase"/>
    <property type="match status" value="1"/>
</dbReference>
<keyword evidence="1" id="KW-1133">Transmembrane helix</keyword>
<evidence type="ECO:0000313" key="3">
    <source>
        <dbReference type="EMBL" id="CAK0803401.1"/>
    </source>
</evidence>
<dbReference type="CDD" id="cd00229">
    <property type="entry name" value="SGNH_hydrolase"/>
    <property type="match status" value="1"/>
</dbReference>
<organism evidence="3 4">
    <name type="scientific">Prorocentrum cordatum</name>
    <dbReference type="NCBI Taxonomy" id="2364126"/>
    <lineage>
        <taxon>Eukaryota</taxon>
        <taxon>Sar</taxon>
        <taxon>Alveolata</taxon>
        <taxon>Dinophyceae</taxon>
        <taxon>Prorocentrales</taxon>
        <taxon>Prorocentraceae</taxon>
        <taxon>Prorocentrum</taxon>
    </lineage>
</organism>
<dbReference type="PANTHER" id="PTHR30383">
    <property type="entry name" value="THIOESTERASE 1/PROTEASE 1/LYSOPHOSPHOLIPASE L1"/>
    <property type="match status" value="1"/>
</dbReference>
<dbReference type="InterPro" id="IPR036514">
    <property type="entry name" value="SGNH_hydro_sf"/>
</dbReference>
<keyword evidence="1" id="KW-0812">Transmembrane</keyword>
<feature type="transmembrane region" description="Helical" evidence="1">
    <location>
        <begin position="95"/>
        <end position="114"/>
    </location>
</feature>